<accession>A0AAD5UJU5</accession>
<dbReference type="Gene3D" id="3.90.1150.10">
    <property type="entry name" value="Aspartate Aminotransferase, domain 1"/>
    <property type="match status" value="1"/>
</dbReference>
<dbReference type="GO" id="GO:0016740">
    <property type="term" value="F:transferase activity"/>
    <property type="evidence" value="ECO:0007669"/>
    <property type="project" value="UniProtKB-KW"/>
</dbReference>
<dbReference type="EMBL" id="JADGKB010000030">
    <property type="protein sequence ID" value="KAJ3258206.1"/>
    <property type="molecule type" value="Genomic_DNA"/>
</dbReference>
<evidence type="ECO:0000256" key="2">
    <source>
        <dbReference type="ARBA" id="ARBA00010008"/>
    </source>
</evidence>
<evidence type="ECO:0000256" key="4">
    <source>
        <dbReference type="ARBA" id="ARBA00022898"/>
    </source>
</evidence>
<organism evidence="6 7">
    <name type="scientific">Boothiomyces macroporosus</name>
    <dbReference type="NCBI Taxonomy" id="261099"/>
    <lineage>
        <taxon>Eukaryota</taxon>
        <taxon>Fungi</taxon>
        <taxon>Fungi incertae sedis</taxon>
        <taxon>Chytridiomycota</taxon>
        <taxon>Chytridiomycota incertae sedis</taxon>
        <taxon>Chytridiomycetes</taxon>
        <taxon>Rhizophydiales</taxon>
        <taxon>Terramycetaceae</taxon>
        <taxon>Boothiomyces</taxon>
    </lineage>
</organism>
<comment type="similarity">
    <text evidence="2">Belongs to the class-II pyridoxal-phosphate-dependent aminotransferase family. BioF subfamily.</text>
</comment>
<dbReference type="Pfam" id="PF00155">
    <property type="entry name" value="Aminotran_1_2"/>
    <property type="match status" value="1"/>
</dbReference>
<evidence type="ECO:0000256" key="1">
    <source>
        <dbReference type="ARBA" id="ARBA00001933"/>
    </source>
</evidence>
<evidence type="ECO:0000313" key="6">
    <source>
        <dbReference type="EMBL" id="KAJ3258206.1"/>
    </source>
</evidence>
<dbReference type="Proteomes" id="UP001210925">
    <property type="component" value="Unassembled WGS sequence"/>
</dbReference>
<dbReference type="InterPro" id="IPR004839">
    <property type="entry name" value="Aminotransferase_I/II_large"/>
</dbReference>
<dbReference type="InterPro" id="IPR015424">
    <property type="entry name" value="PyrdxlP-dep_Trfase"/>
</dbReference>
<dbReference type="GO" id="GO:0009102">
    <property type="term" value="P:biotin biosynthetic process"/>
    <property type="evidence" value="ECO:0007669"/>
    <property type="project" value="TreeGrafter"/>
</dbReference>
<name>A0AAD5UJU5_9FUNG</name>
<dbReference type="GO" id="GO:0030170">
    <property type="term" value="F:pyridoxal phosphate binding"/>
    <property type="evidence" value="ECO:0007669"/>
    <property type="project" value="InterPro"/>
</dbReference>
<dbReference type="SUPFAM" id="SSF53383">
    <property type="entry name" value="PLP-dependent transferases"/>
    <property type="match status" value="1"/>
</dbReference>
<dbReference type="InterPro" id="IPR050087">
    <property type="entry name" value="AON_synthase_class-II"/>
</dbReference>
<keyword evidence="4" id="KW-0663">Pyridoxal phosphate</keyword>
<evidence type="ECO:0000313" key="7">
    <source>
        <dbReference type="Proteomes" id="UP001210925"/>
    </source>
</evidence>
<dbReference type="InterPro" id="IPR015421">
    <property type="entry name" value="PyrdxlP-dep_Trfase_major"/>
</dbReference>
<dbReference type="PANTHER" id="PTHR13693">
    <property type="entry name" value="CLASS II AMINOTRANSFERASE/8-AMINO-7-OXONONANOATE SYNTHASE"/>
    <property type="match status" value="1"/>
</dbReference>
<dbReference type="PANTHER" id="PTHR13693:SF77">
    <property type="entry name" value="8-AMINO-7-OXONONANOATE SYNTHASE"/>
    <property type="match status" value="1"/>
</dbReference>
<comment type="cofactor">
    <cofactor evidence="1">
        <name>pyridoxal 5'-phosphate</name>
        <dbReference type="ChEBI" id="CHEBI:597326"/>
    </cofactor>
</comment>
<sequence>MPDKLSEQLERILNNRRERHTLRKLKINNLVDFSSNDYLGLAHSKELNQTIQSHSLNGLGSTGSRLLSGHSQESVELEQFLAKFHKAPDALLFNSGFDANYGVFSCLPQPGDAIFYDELIHASVHAGMRASQSKIIKPFIHNNIDSLLVLINNYKNIHSGNIFIAVESLYSMDGCWSNLKEIVELVEKFENAFLIIDEVIPNSY</sequence>
<comment type="caution">
    <text evidence="6">The sequence shown here is derived from an EMBL/GenBank/DDBJ whole genome shotgun (WGS) entry which is preliminary data.</text>
</comment>
<protein>
    <recommendedName>
        <fullName evidence="5">Aminotransferase class I/classII large domain-containing protein</fullName>
    </recommendedName>
</protein>
<feature type="domain" description="Aminotransferase class I/classII large" evidence="5">
    <location>
        <begin position="29"/>
        <end position="199"/>
    </location>
</feature>
<keyword evidence="3" id="KW-0808">Transferase</keyword>
<evidence type="ECO:0000259" key="5">
    <source>
        <dbReference type="Pfam" id="PF00155"/>
    </source>
</evidence>
<dbReference type="AlphaFoldDB" id="A0AAD5UJU5"/>
<proteinExistence type="inferred from homology"/>
<dbReference type="Gene3D" id="3.40.640.10">
    <property type="entry name" value="Type I PLP-dependent aspartate aminotransferase-like (Major domain)"/>
    <property type="match status" value="1"/>
</dbReference>
<gene>
    <name evidence="6" type="ORF">HK103_004024</name>
</gene>
<keyword evidence="7" id="KW-1185">Reference proteome</keyword>
<reference evidence="6" key="1">
    <citation type="submission" date="2020-05" db="EMBL/GenBank/DDBJ databases">
        <title>Phylogenomic resolution of chytrid fungi.</title>
        <authorList>
            <person name="Stajich J.E."/>
            <person name="Amses K."/>
            <person name="Simmons R."/>
            <person name="Seto K."/>
            <person name="Myers J."/>
            <person name="Bonds A."/>
            <person name="Quandt C.A."/>
            <person name="Barry K."/>
            <person name="Liu P."/>
            <person name="Grigoriev I."/>
            <person name="Longcore J.E."/>
            <person name="James T.Y."/>
        </authorList>
    </citation>
    <scope>NUCLEOTIDE SEQUENCE</scope>
    <source>
        <strain evidence="6">PLAUS21</strain>
    </source>
</reference>
<evidence type="ECO:0000256" key="3">
    <source>
        <dbReference type="ARBA" id="ARBA00022679"/>
    </source>
</evidence>
<dbReference type="InterPro" id="IPR015422">
    <property type="entry name" value="PyrdxlP-dep_Trfase_small"/>
</dbReference>